<dbReference type="EMBL" id="JXTC01000357">
    <property type="protein sequence ID" value="PON61231.1"/>
    <property type="molecule type" value="Genomic_DNA"/>
</dbReference>
<organism evidence="3 4">
    <name type="scientific">Trema orientale</name>
    <name type="common">Charcoal tree</name>
    <name type="synonym">Celtis orientalis</name>
    <dbReference type="NCBI Taxonomy" id="63057"/>
    <lineage>
        <taxon>Eukaryota</taxon>
        <taxon>Viridiplantae</taxon>
        <taxon>Streptophyta</taxon>
        <taxon>Embryophyta</taxon>
        <taxon>Tracheophyta</taxon>
        <taxon>Spermatophyta</taxon>
        <taxon>Magnoliopsida</taxon>
        <taxon>eudicotyledons</taxon>
        <taxon>Gunneridae</taxon>
        <taxon>Pentapetalae</taxon>
        <taxon>rosids</taxon>
        <taxon>fabids</taxon>
        <taxon>Rosales</taxon>
        <taxon>Cannabaceae</taxon>
        <taxon>Trema</taxon>
    </lineage>
</organism>
<gene>
    <name evidence="3" type="ORF">TorRG33x02_282520</name>
</gene>
<keyword evidence="4" id="KW-1185">Reference proteome</keyword>
<feature type="region of interest" description="Disordered" evidence="2">
    <location>
        <begin position="207"/>
        <end position="232"/>
    </location>
</feature>
<protein>
    <submittedName>
        <fullName evidence="3">Uncharacterized protein</fullName>
    </submittedName>
</protein>
<dbReference type="InParanoid" id="A0A2P5CJL8"/>
<evidence type="ECO:0000256" key="1">
    <source>
        <dbReference type="SAM" id="Coils"/>
    </source>
</evidence>
<feature type="region of interest" description="Disordered" evidence="2">
    <location>
        <begin position="29"/>
        <end position="60"/>
    </location>
</feature>
<feature type="coiled-coil region" evidence="1">
    <location>
        <begin position="70"/>
        <end position="103"/>
    </location>
</feature>
<name>A0A2P5CJL8_TREOI</name>
<keyword evidence="1" id="KW-0175">Coiled coil</keyword>
<dbReference type="AlphaFoldDB" id="A0A2P5CJL8"/>
<evidence type="ECO:0000256" key="2">
    <source>
        <dbReference type="SAM" id="MobiDB-lite"/>
    </source>
</evidence>
<comment type="caution">
    <text evidence="3">The sequence shown here is derived from an EMBL/GenBank/DDBJ whole genome shotgun (WGS) entry which is preliminary data.</text>
</comment>
<evidence type="ECO:0000313" key="3">
    <source>
        <dbReference type="EMBL" id="PON61231.1"/>
    </source>
</evidence>
<evidence type="ECO:0000313" key="4">
    <source>
        <dbReference type="Proteomes" id="UP000237000"/>
    </source>
</evidence>
<dbReference type="OrthoDB" id="10437232at2759"/>
<accession>A0A2P5CJL8</accession>
<sequence length="232" mass="26538">MAILKNCENILQNLNCGCNIKDRDDTRMGKREKEMEKTIGEEKLERSDVDDREQLTSLGGDNVDKEIRKLSEKDGNMDEIKKKLEEEKQRQFIAADIEDMEEEAIYDISPMFSTQDVAKLFGSTCYVDKVVEIATSCLEDNIVEHDKAIYDETPMVFKGHDKLDTGNIPAHPHVGENIALKKNPHEHIGEKVDEKPMPEVSHKYMIGEDEHDEPISTKIPEQHSKEKVKKVS</sequence>
<dbReference type="Proteomes" id="UP000237000">
    <property type="component" value="Unassembled WGS sequence"/>
</dbReference>
<reference evidence="4" key="1">
    <citation type="submission" date="2016-06" db="EMBL/GenBank/DDBJ databases">
        <title>Parallel loss of symbiosis genes in relatives of nitrogen-fixing non-legume Parasponia.</title>
        <authorList>
            <person name="Van Velzen R."/>
            <person name="Holmer R."/>
            <person name="Bu F."/>
            <person name="Rutten L."/>
            <person name="Van Zeijl A."/>
            <person name="Liu W."/>
            <person name="Santuari L."/>
            <person name="Cao Q."/>
            <person name="Sharma T."/>
            <person name="Shen D."/>
            <person name="Roswanjaya Y."/>
            <person name="Wardhani T."/>
            <person name="Kalhor M.S."/>
            <person name="Jansen J."/>
            <person name="Van den Hoogen J."/>
            <person name="Gungor B."/>
            <person name="Hartog M."/>
            <person name="Hontelez J."/>
            <person name="Verver J."/>
            <person name="Yang W.-C."/>
            <person name="Schijlen E."/>
            <person name="Repin R."/>
            <person name="Schilthuizen M."/>
            <person name="Schranz E."/>
            <person name="Heidstra R."/>
            <person name="Miyata K."/>
            <person name="Fedorova E."/>
            <person name="Kohlen W."/>
            <person name="Bisseling T."/>
            <person name="Smit S."/>
            <person name="Geurts R."/>
        </authorList>
    </citation>
    <scope>NUCLEOTIDE SEQUENCE [LARGE SCALE GENOMIC DNA]</scope>
    <source>
        <strain evidence="4">cv. RG33-2</strain>
    </source>
</reference>
<feature type="compositionally biased region" description="Basic and acidic residues" evidence="2">
    <location>
        <begin position="29"/>
        <end position="54"/>
    </location>
</feature>
<proteinExistence type="predicted"/>